<accession>A0A9Q3V043</accession>
<dbReference type="EMBL" id="JAJNAY010000001">
    <property type="protein sequence ID" value="MCD1115682.1"/>
    <property type="molecule type" value="Genomic_DNA"/>
</dbReference>
<dbReference type="AlphaFoldDB" id="A0A9Q3V043"/>
<reference evidence="2" key="1">
    <citation type="submission" date="2021-11" db="EMBL/GenBank/DDBJ databases">
        <title>Description of novel Chryseobacterium species.</title>
        <authorList>
            <person name="Saticioglu I.B."/>
            <person name="Ay H."/>
            <person name="Altun S."/>
            <person name="Duman M."/>
        </authorList>
    </citation>
    <scope>NUCLEOTIDE SEQUENCE</scope>
    <source>
        <strain evidence="2">C-17</strain>
    </source>
</reference>
<keyword evidence="1" id="KW-0732">Signal</keyword>
<protein>
    <recommendedName>
        <fullName evidence="4">DUF1566 domain-containing protein</fullName>
    </recommendedName>
</protein>
<evidence type="ECO:0000313" key="2">
    <source>
        <dbReference type="EMBL" id="MCD1115682.1"/>
    </source>
</evidence>
<evidence type="ECO:0000256" key="1">
    <source>
        <dbReference type="SAM" id="SignalP"/>
    </source>
</evidence>
<comment type="caution">
    <text evidence="2">The sequence shown here is derived from an EMBL/GenBank/DDBJ whole genome shotgun (WGS) entry which is preliminary data.</text>
</comment>
<feature type="signal peptide" evidence="1">
    <location>
        <begin position="1"/>
        <end position="22"/>
    </location>
</feature>
<evidence type="ECO:0000313" key="3">
    <source>
        <dbReference type="Proteomes" id="UP001108025"/>
    </source>
</evidence>
<proteinExistence type="predicted"/>
<sequence length="301" mass="32471">MKNNFKFLLAIFTAFVLSSCSGGDSEDSTFVNVQNPTPSAPPKTITLRTTTEIFPTSAIFRASIVQQDGQGETPGFVYGTIPNPTVINNASVTTIAQGSTNFDMKSGTLQPNTTYYVRGFIKTGEGIYTYTAETSFKTTGYFGPGGGYVGYDKGEYVNGWRFMEIHPTTLNYSSGGVGGQWGNMGTFISGTYPDFGKGLENTNIIISANSGANCAAKLCDNLVLNGQSDWFLPSSQELLTLYKELKKGNISISSSAWSSTQIDGNSAYSIYYQTFGLPTPEVILSSSLKSMATTILPVRRY</sequence>
<dbReference type="PROSITE" id="PS51257">
    <property type="entry name" value="PROKAR_LIPOPROTEIN"/>
    <property type="match status" value="1"/>
</dbReference>
<dbReference type="Proteomes" id="UP001108025">
    <property type="component" value="Unassembled WGS sequence"/>
</dbReference>
<evidence type="ECO:0008006" key="4">
    <source>
        <dbReference type="Google" id="ProtNLM"/>
    </source>
</evidence>
<name>A0A9Q3V043_9FLAO</name>
<keyword evidence="3" id="KW-1185">Reference proteome</keyword>
<feature type="chain" id="PRO_5040334156" description="DUF1566 domain-containing protein" evidence="1">
    <location>
        <begin position="23"/>
        <end position="301"/>
    </location>
</feature>
<dbReference type="RefSeq" id="WP_230666933.1">
    <property type="nucleotide sequence ID" value="NZ_JAJNAY010000001.1"/>
</dbReference>
<organism evidence="2 3">
    <name type="scientific">Chryseobacterium turcicum</name>
    <dbReference type="NCBI Taxonomy" id="2898076"/>
    <lineage>
        <taxon>Bacteria</taxon>
        <taxon>Pseudomonadati</taxon>
        <taxon>Bacteroidota</taxon>
        <taxon>Flavobacteriia</taxon>
        <taxon>Flavobacteriales</taxon>
        <taxon>Weeksellaceae</taxon>
        <taxon>Chryseobacterium group</taxon>
        <taxon>Chryseobacterium</taxon>
    </lineage>
</organism>
<gene>
    <name evidence="2" type="ORF">LO744_02165</name>
</gene>